<feature type="binding site" evidence="7">
    <location>
        <begin position="38"/>
        <end position="39"/>
    </location>
    <ligand>
        <name>substrate</name>
    </ligand>
</feature>
<evidence type="ECO:0000256" key="5">
    <source>
        <dbReference type="ARBA" id="ARBA00023235"/>
    </source>
</evidence>
<dbReference type="EMBL" id="MHKE01000012">
    <property type="protein sequence ID" value="OGY83942.1"/>
    <property type="molecule type" value="Genomic_DNA"/>
</dbReference>
<keyword evidence="3 7" id="KW-0133">Cell shape</keyword>
<feature type="binding site" evidence="7">
    <location>
        <begin position="182"/>
        <end position="183"/>
    </location>
    <ligand>
        <name>substrate</name>
    </ligand>
</feature>
<evidence type="ECO:0000256" key="4">
    <source>
        <dbReference type="ARBA" id="ARBA00022984"/>
    </source>
</evidence>
<feature type="active site" description="Proton donor/acceptor" evidence="7">
    <location>
        <position position="181"/>
    </location>
</feature>
<dbReference type="PROSITE" id="PS00923">
    <property type="entry name" value="ASP_GLU_RACEMASE_1"/>
    <property type="match status" value="1"/>
</dbReference>
<dbReference type="InterPro" id="IPR004391">
    <property type="entry name" value="Glu_race"/>
</dbReference>
<dbReference type="InterPro" id="IPR001920">
    <property type="entry name" value="Asp/Glu_race"/>
</dbReference>
<dbReference type="SUPFAM" id="SSF53681">
    <property type="entry name" value="Aspartate/glutamate racemase"/>
    <property type="match status" value="2"/>
</dbReference>
<evidence type="ECO:0000256" key="6">
    <source>
        <dbReference type="ARBA" id="ARBA00023316"/>
    </source>
</evidence>
<evidence type="ECO:0000313" key="8">
    <source>
        <dbReference type="EMBL" id="OGY83942.1"/>
    </source>
</evidence>
<dbReference type="NCBIfam" id="TIGR00067">
    <property type="entry name" value="glut_race"/>
    <property type="match status" value="1"/>
</dbReference>
<feature type="binding site" evidence="7">
    <location>
        <begin position="6"/>
        <end position="7"/>
    </location>
    <ligand>
        <name>substrate</name>
    </ligand>
</feature>
<dbReference type="GO" id="GO:0009252">
    <property type="term" value="P:peptidoglycan biosynthetic process"/>
    <property type="evidence" value="ECO:0007669"/>
    <property type="project" value="UniProtKB-UniRule"/>
</dbReference>
<dbReference type="InterPro" id="IPR033134">
    <property type="entry name" value="Asp/Glu_racemase_AS_2"/>
</dbReference>
<evidence type="ECO:0000256" key="3">
    <source>
        <dbReference type="ARBA" id="ARBA00022960"/>
    </source>
</evidence>
<comment type="function">
    <text evidence="7">Provides the (R)-glutamate required for cell wall biosynthesis.</text>
</comment>
<organism evidence="8 9">
    <name type="scientific">Candidatus Kerfeldbacteria bacterium RIFCSPLOWO2_01_FULL_48_11</name>
    <dbReference type="NCBI Taxonomy" id="1798543"/>
    <lineage>
        <taxon>Bacteria</taxon>
        <taxon>Candidatus Kerfeldiibacteriota</taxon>
    </lineage>
</organism>
<dbReference type="STRING" id="1798543.A2898_01550"/>
<keyword evidence="4 7" id="KW-0573">Peptidoglycan synthesis</keyword>
<keyword evidence="5 7" id="KW-0413">Isomerase</keyword>
<evidence type="ECO:0000256" key="1">
    <source>
        <dbReference type="ARBA" id="ARBA00001602"/>
    </source>
</evidence>
<feature type="active site" description="Proton donor/acceptor" evidence="7">
    <location>
        <position position="69"/>
    </location>
</feature>
<comment type="pathway">
    <text evidence="7">Cell wall biogenesis; peptidoglycan biosynthesis.</text>
</comment>
<protein>
    <recommendedName>
        <fullName evidence="2 7">Glutamate racemase</fullName>
        <ecNumber evidence="2 7">5.1.1.3</ecNumber>
    </recommendedName>
</protein>
<feature type="binding site" evidence="7">
    <location>
        <begin position="70"/>
        <end position="71"/>
    </location>
    <ligand>
        <name>substrate</name>
    </ligand>
</feature>
<evidence type="ECO:0000256" key="2">
    <source>
        <dbReference type="ARBA" id="ARBA00013090"/>
    </source>
</evidence>
<comment type="caution">
    <text evidence="8">The sequence shown here is derived from an EMBL/GenBank/DDBJ whole genome shotgun (WGS) entry which is preliminary data.</text>
</comment>
<dbReference type="InterPro" id="IPR018187">
    <property type="entry name" value="Asp/Glu_racemase_AS_1"/>
</dbReference>
<comment type="catalytic activity">
    <reaction evidence="1 7">
        <text>L-glutamate = D-glutamate</text>
        <dbReference type="Rhea" id="RHEA:12813"/>
        <dbReference type="ChEBI" id="CHEBI:29985"/>
        <dbReference type="ChEBI" id="CHEBI:29986"/>
        <dbReference type="EC" id="5.1.1.3"/>
    </reaction>
</comment>
<evidence type="ECO:0000256" key="7">
    <source>
        <dbReference type="HAMAP-Rule" id="MF_00258"/>
    </source>
</evidence>
<dbReference type="UniPathway" id="UPA00219"/>
<dbReference type="AlphaFoldDB" id="A0A1G2B432"/>
<dbReference type="FunFam" id="3.40.50.1860:FF:000001">
    <property type="entry name" value="Glutamate racemase"/>
    <property type="match status" value="1"/>
</dbReference>
<dbReference type="GO" id="GO:0008360">
    <property type="term" value="P:regulation of cell shape"/>
    <property type="evidence" value="ECO:0007669"/>
    <property type="project" value="UniProtKB-KW"/>
</dbReference>
<reference evidence="8 9" key="1">
    <citation type="journal article" date="2016" name="Nat. Commun.">
        <title>Thousands of microbial genomes shed light on interconnected biogeochemical processes in an aquifer system.</title>
        <authorList>
            <person name="Anantharaman K."/>
            <person name="Brown C.T."/>
            <person name="Hug L.A."/>
            <person name="Sharon I."/>
            <person name="Castelle C.J."/>
            <person name="Probst A.J."/>
            <person name="Thomas B.C."/>
            <person name="Singh A."/>
            <person name="Wilkins M.J."/>
            <person name="Karaoz U."/>
            <person name="Brodie E.L."/>
            <person name="Williams K.H."/>
            <person name="Hubbard S.S."/>
            <person name="Banfield J.F."/>
        </authorList>
    </citation>
    <scope>NUCLEOTIDE SEQUENCE [LARGE SCALE GENOMIC DNA]</scope>
</reference>
<dbReference type="Pfam" id="PF01177">
    <property type="entry name" value="Asp_Glu_race"/>
    <property type="match status" value="1"/>
</dbReference>
<dbReference type="PANTHER" id="PTHR21198:SF2">
    <property type="entry name" value="GLUTAMATE RACEMASE"/>
    <property type="match status" value="1"/>
</dbReference>
<dbReference type="EC" id="5.1.1.3" evidence="2 7"/>
<accession>A0A1G2B432</accession>
<dbReference type="Gene3D" id="3.40.50.1860">
    <property type="match status" value="2"/>
</dbReference>
<dbReference type="GO" id="GO:0008881">
    <property type="term" value="F:glutamate racemase activity"/>
    <property type="evidence" value="ECO:0007669"/>
    <property type="project" value="UniProtKB-UniRule"/>
</dbReference>
<evidence type="ECO:0000313" key="9">
    <source>
        <dbReference type="Proteomes" id="UP000179164"/>
    </source>
</evidence>
<gene>
    <name evidence="7" type="primary">murI</name>
    <name evidence="8" type="ORF">A2898_01550</name>
</gene>
<keyword evidence="6 7" id="KW-0961">Cell wall biogenesis/degradation</keyword>
<dbReference type="HAMAP" id="MF_00258">
    <property type="entry name" value="Glu_racemase"/>
    <property type="match status" value="1"/>
</dbReference>
<dbReference type="Proteomes" id="UP000179164">
    <property type="component" value="Unassembled WGS sequence"/>
</dbReference>
<dbReference type="PROSITE" id="PS00924">
    <property type="entry name" value="ASP_GLU_RACEMASE_2"/>
    <property type="match status" value="1"/>
</dbReference>
<proteinExistence type="inferred from homology"/>
<dbReference type="InterPro" id="IPR015942">
    <property type="entry name" value="Asp/Glu/hydantoin_racemase"/>
</dbReference>
<sequence>MIGIFDSGVGGLTVVKELFKQMPGYSSVYFGDTARTPYGNKSPELVSAYAVENVRFLLDKGAKVIIVACNTASAVAMDALKKTYPDIPIFEVITPAVKHALAVTQTKRIGVIGTSATISSKIYERLIHESATGAVVIPKACPLFVPLVEENWLKHTETKMIMRKYLMPVKMKMIDTLILGCTHYPLLRPMIEQKMGKQVRIVDPAHETIRTLQKYLADNPSMDASLSKKVDHAFYFSDVTPKVKDIATRWLGKEVDPKKVTFA</sequence>
<name>A0A1G2B432_9BACT</name>
<comment type="similarity">
    <text evidence="7">Belongs to the aspartate/glutamate racemases family.</text>
</comment>
<dbReference type="PANTHER" id="PTHR21198">
    <property type="entry name" value="GLUTAMATE RACEMASE"/>
    <property type="match status" value="1"/>
</dbReference>
<dbReference type="GO" id="GO:0071555">
    <property type="term" value="P:cell wall organization"/>
    <property type="evidence" value="ECO:0007669"/>
    <property type="project" value="UniProtKB-KW"/>
</dbReference>